<organism evidence="2 3">
    <name type="scientific">Funneliformis caledonium</name>
    <dbReference type="NCBI Taxonomy" id="1117310"/>
    <lineage>
        <taxon>Eukaryota</taxon>
        <taxon>Fungi</taxon>
        <taxon>Fungi incertae sedis</taxon>
        <taxon>Mucoromycota</taxon>
        <taxon>Glomeromycotina</taxon>
        <taxon>Glomeromycetes</taxon>
        <taxon>Glomerales</taxon>
        <taxon>Glomeraceae</taxon>
        <taxon>Funneliformis</taxon>
    </lineage>
</organism>
<reference evidence="2" key="1">
    <citation type="submission" date="2021-06" db="EMBL/GenBank/DDBJ databases">
        <authorList>
            <person name="Kallberg Y."/>
            <person name="Tangrot J."/>
            <person name="Rosling A."/>
        </authorList>
    </citation>
    <scope>NUCLEOTIDE SEQUENCE</scope>
    <source>
        <strain evidence="2">UK204</strain>
    </source>
</reference>
<dbReference type="EMBL" id="CAJVPQ010001769">
    <property type="protein sequence ID" value="CAG8568773.1"/>
    <property type="molecule type" value="Genomic_DNA"/>
</dbReference>
<protein>
    <submittedName>
        <fullName evidence="2">16627_t:CDS:1</fullName>
    </submittedName>
</protein>
<dbReference type="SUPFAM" id="SSF56112">
    <property type="entry name" value="Protein kinase-like (PK-like)"/>
    <property type="match status" value="1"/>
</dbReference>
<dbReference type="GO" id="GO:0005524">
    <property type="term" value="F:ATP binding"/>
    <property type="evidence" value="ECO:0007669"/>
    <property type="project" value="InterPro"/>
</dbReference>
<evidence type="ECO:0000313" key="3">
    <source>
        <dbReference type="Proteomes" id="UP000789570"/>
    </source>
</evidence>
<dbReference type="InterPro" id="IPR011009">
    <property type="entry name" value="Kinase-like_dom_sf"/>
</dbReference>
<sequence>MPSLRKRRISNGWCKDCETNAFKENFRYWTSENLNLIRYTQLNATGSVDYLEYIDFKQFDLIENTNKSDDFSTIYSAIWMEGPRVADLFGITKDHASNYMFVMKFYENGDLHSYIDETQEMFCWRNIVEMLWSISGAIENYHEKGLIHRNLHRGNILTNKPGLDGLMVNWFEVVQLTFYWQMTKVI</sequence>
<evidence type="ECO:0000313" key="2">
    <source>
        <dbReference type="EMBL" id="CAG8568773.1"/>
    </source>
</evidence>
<name>A0A9N9BJQ8_9GLOM</name>
<dbReference type="AlphaFoldDB" id="A0A9N9BJQ8"/>
<dbReference type="Gene3D" id="1.10.510.10">
    <property type="entry name" value="Transferase(Phosphotransferase) domain 1"/>
    <property type="match status" value="1"/>
</dbReference>
<dbReference type="GO" id="GO:0004672">
    <property type="term" value="F:protein kinase activity"/>
    <property type="evidence" value="ECO:0007669"/>
    <property type="project" value="InterPro"/>
</dbReference>
<keyword evidence="3" id="KW-1185">Reference proteome</keyword>
<accession>A0A9N9BJQ8</accession>
<evidence type="ECO:0000259" key="1">
    <source>
        <dbReference type="PROSITE" id="PS50011"/>
    </source>
</evidence>
<dbReference type="InterPro" id="IPR000719">
    <property type="entry name" value="Prot_kinase_dom"/>
</dbReference>
<dbReference type="Pfam" id="PF07714">
    <property type="entry name" value="PK_Tyr_Ser-Thr"/>
    <property type="match status" value="1"/>
</dbReference>
<dbReference type="OrthoDB" id="6718656at2759"/>
<dbReference type="InterPro" id="IPR001245">
    <property type="entry name" value="Ser-Thr/Tyr_kinase_cat_dom"/>
</dbReference>
<dbReference type="Proteomes" id="UP000789570">
    <property type="component" value="Unassembled WGS sequence"/>
</dbReference>
<dbReference type="PROSITE" id="PS50011">
    <property type="entry name" value="PROTEIN_KINASE_DOM"/>
    <property type="match status" value="1"/>
</dbReference>
<proteinExistence type="predicted"/>
<feature type="domain" description="Protein kinase" evidence="1">
    <location>
        <begin position="1"/>
        <end position="186"/>
    </location>
</feature>
<comment type="caution">
    <text evidence="2">The sequence shown here is derived from an EMBL/GenBank/DDBJ whole genome shotgun (WGS) entry which is preliminary data.</text>
</comment>
<gene>
    <name evidence="2" type="ORF">FCALED_LOCUS6986</name>
</gene>